<feature type="region of interest" description="Disordered" evidence="1">
    <location>
        <begin position="59"/>
        <end position="170"/>
    </location>
</feature>
<feature type="compositionally biased region" description="Polar residues" evidence="1">
    <location>
        <begin position="444"/>
        <end position="458"/>
    </location>
</feature>
<feature type="compositionally biased region" description="Acidic residues" evidence="1">
    <location>
        <begin position="85"/>
        <end position="114"/>
    </location>
</feature>
<gene>
    <name evidence="2" type="ORF">AWRI4620_LOCUS4880</name>
</gene>
<organism evidence="2 3">
    <name type="scientific">Aureobasidium uvarum</name>
    <dbReference type="NCBI Taxonomy" id="2773716"/>
    <lineage>
        <taxon>Eukaryota</taxon>
        <taxon>Fungi</taxon>
        <taxon>Dikarya</taxon>
        <taxon>Ascomycota</taxon>
        <taxon>Pezizomycotina</taxon>
        <taxon>Dothideomycetes</taxon>
        <taxon>Dothideomycetidae</taxon>
        <taxon>Dothideales</taxon>
        <taxon>Saccotheciaceae</taxon>
        <taxon>Aureobasidium</taxon>
    </lineage>
</organism>
<reference evidence="2" key="1">
    <citation type="submission" date="2020-06" db="EMBL/GenBank/DDBJ databases">
        <authorList>
            <person name="Onetto C."/>
        </authorList>
    </citation>
    <scope>NUCLEOTIDE SEQUENCE</scope>
</reference>
<dbReference type="OrthoDB" id="3910132at2759"/>
<dbReference type="EMBL" id="CAINUL010000006">
    <property type="protein sequence ID" value="CAD0110625.1"/>
    <property type="molecule type" value="Genomic_DNA"/>
</dbReference>
<protein>
    <submittedName>
        <fullName evidence="2">Uncharacterized protein</fullName>
    </submittedName>
</protein>
<accession>A0A9N8KIY3</accession>
<name>A0A9N8KIY3_9PEZI</name>
<feature type="region of interest" description="Disordered" evidence="1">
    <location>
        <begin position="387"/>
        <end position="411"/>
    </location>
</feature>
<keyword evidence="3" id="KW-1185">Reference proteome</keyword>
<feature type="compositionally biased region" description="Polar residues" evidence="1">
    <location>
        <begin position="390"/>
        <end position="411"/>
    </location>
</feature>
<evidence type="ECO:0000256" key="1">
    <source>
        <dbReference type="SAM" id="MobiDB-lite"/>
    </source>
</evidence>
<feature type="region of interest" description="Disordered" evidence="1">
    <location>
        <begin position="442"/>
        <end position="490"/>
    </location>
</feature>
<comment type="caution">
    <text evidence="2">The sequence shown here is derived from an EMBL/GenBank/DDBJ whole genome shotgun (WGS) entry which is preliminary data.</text>
</comment>
<evidence type="ECO:0000313" key="2">
    <source>
        <dbReference type="EMBL" id="CAD0110625.1"/>
    </source>
</evidence>
<dbReference type="AlphaFoldDB" id="A0A9N8KIY3"/>
<evidence type="ECO:0000313" key="3">
    <source>
        <dbReference type="Proteomes" id="UP000745764"/>
    </source>
</evidence>
<proteinExistence type="predicted"/>
<dbReference type="Proteomes" id="UP000745764">
    <property type="component" value="Unassembled WGS sequence"/>
</dbReference>
<sequence length="490" mass="53931">MPCRDETHEHDWPKEGTLVISKCEIFCGYCAGPDAKKPYLHPWELRGHVRDVHARDQGLPIIVSPRPPKPHVNPTTVKRKHTEVEESDSEEGEGSDNNEDESADEEEEEEDSDDNENKSSDEDDPMKGHAASFKPVGPKSGPPSAKRAKQATSMGPPPAAPMNNPAVPFPQMPMLAQQQYQAQYQQQVQGLARAASAHMNPNGQGIAGYAQQMPNNGQRPTSNMGLASGSMGPQMNPQAGHMQGQSYGRIYPVAGQPMFATQPQVQYRPVQTSSGAFYASHPDSIAQAPGPPNHQRLRNLTTHMLTHSNMSELSVINHYQQEIEYIRQLQNTRVMTTFQESMRAVMLHETTQQMRYMFANPPKEFDGLVAQSLMGILRNKGVGDLIQNPDYAQQQPGQRTFSGGQQPTTQHPAFQQPVVQQTNAEQVGPQQFLAQQPGPVKFGAQQTAPEQVTAQQPGARQLVDQPLPASSAPEKQPQKASSLLPSPMKR</sequence>